<dbReference type="InterPro" id="IPR011993">
    <property type="entry name" value="PH-like_dom_sf"/>
</dbReference>
<dbReference type="PROSITE" id="PS50020">
    <property type="entry name" value="WW_DOMAIN_2"/>
    <property type="match status" value="1"/>
</dbReference>
<dbReference type="EMBL" id="NCKU01001285">
    <property type="protein sequence ID" value="RWS12529.1"/>
    <property type="molecule type" value="Genomic_DNA"/>
</dbReference>
<dbReference type="GO" id="GO:0001540">
    <property type="term" value="F:amyloid-beta binding"/>
    <property type="evidence" value="ECO:0007669"/>
    <property type="project" value="InterPro"/>
</dbReference>
<dbReference type="Pfam" id="PF00640">
    <property type="entry name" value="PID"/>
    <property type="match status" value="2"/>
</dbReference>
<dbReference type="PROSITE" id="PS01179">
    <property type="entry name" value="PID"/>
    <property type="match status" value="2"/>
</dbReference>
<organism evidence="5 6">
    <name type="scientific">Dinothrombium tinctorium</name>
    <dbReference type="NCBI Taxonomy" id="1965070"/>
    <lineage>
        <taxon>Eukaryota</taxon>
        <taxon>Metazoa</taxon>
        <taxon>Ecdysozoa</taxon>
        <taxon>Arthropoda</taxon>
        <taxon>Chelicerata</taxon>
        <taxon>Arachnida</taxon>
        <taxon>Acari</taxon>
        <taxon>Acariformes</taxon>
        <taxon>Trombidiformes</taxon>
        <taxon>Prostigmata</taxon>
        <taxon>Anystina</taxon>
        <taxon>Parasitengona</taxon>
        <taxon>Trombidioidea</taxon>
        <taxon>Trombidiidae</taxon>
        <taxon>Dinothrombium</taxon>
    </lineage>
</organism>
<feature type="region of interest" description="Disordered" evidence="2">
    <location>
        <begin position="1"/>
        <end position="21"/>
    </location>
</feature>
<keyword evidence="6" id="KW-1185">Reference proteome</keyword>
<dbReference type="PANTHER" id="PTHR14058">
    <property type="entry name" value="AMYLOID BETA A4 PRECURSOR PROTEIN-BINDING FAMILY B"/>
    <property type="match status" value="1"/>
</dbReference>
<dbReference type="CDD" id="cd01271">
    <property type="entry name" value="PTB2_Fe65"/>
    <property type="match status" value="1"/>
</dbReference>
<reference evidence="5 6" key="1">
    <citation type="journal article" date="2018" name="Gigascience">
        <title>Genomes of trombidid mites reveal novel predicted allergens and laterally-transferred genes associated with secondary metabolism.</title>
        <authorList>
            <person name="Dong X."/>
            <person name="Chaisiri K."/>
            <person name="Xia D."/>
            <person name="Armstrong S.D."/>
            <person name="Fang Y."/>
            <person name="Donnelly M.J."/>
            <person name="Kadowaki T."/>
            <person name="McGarry J.W."/>
            <person name="Darby A.C."/>
            <person name="Makepeace B.L."/>
        </authorList>
    </citation>
    <scope>NUCLEOTIDE SEQUENCE [LARGE SCALE GENOMIC DNA]</scope>
    <source>
        <strain evidence="5">UoL-WK</strain>
    </source>
</reference>
<evidence type="ECO:0000313" key="6">
    <source>
        <dbReference type="Proteomes" id="UP000285301"/>
    </source>
</evidence>
<dbReference type="SUPFAM" id="SSF50729">
    <property type="entry name" value="PH domain-like"/>
    <property type="match status" value="2"/>
</dbReference>
<accession>A0A443RB82</accession>
<dbReference type="InterPro" id="IPR006020">
    <property type="entry name" value="PTB/PI_dom"/>
</dbReference>
<feature type="domain" description="PID" evidence="3">
    <location>
        <begin position="129"/>
        <end position="284"/>
    </location>
</feature>
<dbReference type="InterPro" id="IPR001202">
    <property type="entry name" value="WW_dom"/>
</dbReference>
<evidence type="ECO:0000259" key="4">
    <source>
        <dbReference type="PROSITE" id="PS50020"/>
    </source>
</evidence>
<evidence type="ECO:0000313" key="5">
    <source>
        <dbReference type="EMBL" id="RWS12529.1"/>
    </source>
</evidence>
<dbReference type="GO" id="GO:0006355">
    <property type="term" value="P:regulation of DNA-templated transcription"/>
    <property type="evidence" value="ECO:0007669"/>
    <property type="project" value="TreeGrafter"/>
</dbReference>
<feature type="compositionally biased region" description="Basic and acidic residues" evidence="2">
    <location>
        <begin position="56"/>
        <end position="74"/>
    </location>
</feature>
<dbReference type="STRING" id="1965070.A0A443RB82"/>
<feature type="domain" description="PID" evidence="3">
    <location>
        <begin position="341"/>
        <end position="475"/>
    </location>
</feature>
<dbReference type="CDD" id="cd00201">
    <property type="entry name" value="WW"/>
    <property type="match status" value="1"/>
</dbReference>
<proteinExistence type="predicted"/>
<feature type="region of interest" description="Disordered" evidence="2">
    <location>
        <begin position="42"/>
        <end position="75"/>
    </location>
</feature>
<dbReference type="Gene3D" id="2.20.70.10">
    <property type="match status" value="1"/>
</dbReference>
<dbReference type="SUPFAM" id="SSF51045">
    <property type="entry name" value="WW domain"/>
    <property type="match status" value="1"/>
</dbReference>
<evidence type="ECO:0000256" key="2">
    <source>
        <dbReference type="SAM" id="MobiDB-lite"/>
    </source>
</evidence>
<dbReference type="AlphaFoldDB" id="A0A443RB82"/>
<gene>
    <name evidence="5" type="ORF">B4U79_07121</name>
</gene>
<dbReference type="InterPro" id="IPR036020">
    <property type="entry name" value="WW_dom_sf"/>
</dbReference>
<dbReference type="OrthoDB" id="5969782at2759"/>
<sequence length="516" mass="57561">MESPSPGSESDSNRTFDNFENPNFRKLYATLSVTTMMGSADESLKHANGDGDEYGEEKKDSNELPDGWEKHEDDNGPYYWHIPSGTIQREKPSFSSAKRDSIIYYEEENEESVEQPRQMNDSTMDAKTFLVHSLGWTEFDEKQLTPALSSKAIQKCILELSTRGENAVRCWGKHDTKQLIVKIENSNLKLYDNATNKLLNLQPISGIRVWGVNDNNDFAYVARDPPPPMINMLRDDDDCCETGAPAISPTLSPTTPPILKCHVFHCDAESNQEAAHKIATILRDEVIRLKSQQESKRIDGNQPTLQRPQNLYIDESNTSPLSSPTIEFPTPIEEPRKTIVAKYLGKIKVLKPVGVNVLNEAITKVIGAVSACEQNPSQSPLLNQTVVNVVCLVHISPSTITVESTINGDILLESRVRYLSFLGIHRENVKNCGFIIQVDENAFEAHCFECEPNAGALCKTIEAACKLRYQKCLDAHKQRCNSALLAATESRTISATNQTANIKTTIKNVFSKLLTK</sequence>
<comment type="caution">
    <text evidence="5">The sequence shown here is derived from an EMBL/GenBank/DDBJ whole genome shotgun (WGS) entry which is preliminary data.</text>
</comment>
<dbReference type="GO" id="GO:0005634">
    <property type="term" value="C:nucleus"/>
    <property type="evidence" value="ECO:0007669"/>
    <property type="project" value="TreeGrafter"/>
</dbReference>
<feature type="domain" description="WW" evidence="4">
    <location>
        <begin position="62"/>
        <end position="94"/>
    </location>
</feature>
<protein>
    <submittedName>
        <fullName evidence="5">Amyloid beta A4 protein-binding family B member 2-like protein</fullName>
    </submittedName>
</protein>
<evidence type="ECO:0000259" key="3">
    <source>
        <dbReference type="PROSITE" id="PS01179"/>
    </source>
</evidence>
<dbReference type="Gene3D" id="2.30.29.30">
    <property type="entry name" value="Pleckstrin-homology domain (PH domain)/Phosphotyrosine-binding domain (PTB)"/>
    <property type="match status" value="2"/>
</dbReference>
<keyword evidence="1" id="KW-0677">Repeat</keyword>
<dbReference type="PANTHER" id="PTHR14058:SF8">
    <property type="entry name" value="PROTEIN FE65 HOMOLOG"/>
    <property type="match status" value="1"/>
</dbReference>
<dbReference type="InterPro" id="IPR039576">
    <property type="entry name" value="APBB1/2/3"/>
</dbReference>
<name>A0A443RB82_9ACAR</name>
<dbReference type="GO" id="GO:0005737">
    <property type="term" value="C:cytoplasm"/>
    <property type="evidence" value="ECO:0007669"/>
    <property type="project" value="TreeGrafter"/>
</dbReference>
<dbReference type="SMART" id="SM00462">
    <property type="entry name" value="PTB"/>
    <property type="match status" value="2"/>
</dbReference>
<dbReference type="Proteomes" id="UP000285301">
    <property type="component" value="Unassembled WGS sequence"/>
</dbReference>
<evidence type="ECO:0000256" key="1">
    <source>
        <dbReference type="ARBA" id="ARBA00022737"/>
    </source>
</evidence>